<dbReference type="InterPro" id="IPR001019">
    <property type="entry name" value="Gprotein_alpha_su"/>
</dbReference>
<dbReference type="GO" id="GO:0005737">
    <property type="term" value="C:cytoplasm"/>
    <property type="evidence" value="ECO:0007669"/>
    <property type="project" value="TreeGrafter"/>
</dbReference>
<evidence type="ECO:0000256" key="6">
    <source>
        <dbReference type="PIRSR" id="PIRSR601019-2"/>
    </source>
</evidence>
<evidence type="ECO:0000256" key="1">
    <source>
        <dbReference type="ARBA" id="ARBA00022723"/>
    </source>
</evidence>
<keyword evidence="8" id="KW-1185">Reference proteome</keyword>
<dbReference type="SUPFAM" id="SSF52540">
    <property type="entry name" value="P-loop containing nucleoside triphosphate hydrolases"/>
    <property type="match status" value="1"/>
</dbReference>
<comment type="caution">
    <text evidence="7">The sequence shown here is derived from an EMBL/GenBank/DDBJ whole genome shotgun (WGS) entry which is preliminary data.</text>
</comment>
<sequence length="348" mass="40818">MKKSNSPLHFSFQLITGVIPSGWKGNKSIILLGTGGGGKTTLHRQIYHLKNQELNTKERHKYAETIQFSVFNNLKTITEHPSVSTKLSSELSEIASELASLVDQYVDSRFEHSYRVKLINQGHTFQKLVENIHVREMIESLELYPQLHLNGDYKYFFKNYTRIVSREYQPTFEDVKRMQLKTVGVIRGEEVEFENYKITITDTGGQRNERKKWAKALSQRTDAILFIVSLREPFQMCYEDNELNRSKETIQCFQELLRSEYVNNCPIFVLFTKADQLEEVLKKQKVSFNSIFPEYKGDNHSLEQIKEFMQEKYQSLDSNKKVKGYFFINTLNNKDVTDTLRKVLEFKQ</sequence>
<evidence type="ECO:0000256" key="3">
    <source>
        <dbReference type="ARBA" id="ARBA00023134"/>
    </source>
</evidence>
<evidence type="ECO:0000313" key="7">
    <source>
        <dbReference type="EMBL" id="KAF0974675.1"/>
    </source>
</evidence>
<evidence type="ECO:0000313" key="8">
    <source>
        <dbReference type="Proteomes" id="UP000444721"/>
    </source>
</evidence>
<keyword evidence="4" id="KW-0807">Transducer</keyword>
<keyword evidence="3 5" id="KW-0342">GTP-binding</keyword>
<dbReference type="EMBL" id="VFQX01000051">
    <property type="protein sequence ID" value="KAF0974675.1"/>
    <property type="molecule type" value="Genomic_DNA"/>
</dbReference>
<dbReference type="AlphaFoldDB" id="A0A6A5BM68"/>
<dbReference type="SMART" id="SM00275">
    <property type="entry name" value="G_alpha"/>
    <property type="match status" value="1"/>
</dbReference>
<dbReference type="GO" id="GO:0031683">
    <property type="term" value="F:G-protein beta/gamma-subunit complex binding"/>
    <property type="evidence" value="ECO:0007669"/>
    <property type="project" value="InterPro"/>
</dbReference>
<dbReference type="GO" id="GO:0046872">
    <property type="term" value="F:metal ion binding"/>
    <property type="evidence" value="ECO:0007669"/>
    <property type="project" value="UniProtKB-KW"/>
</dbReference>
<feature type="binding site" evidence="6">
    <location>
        <position position="182"/>
    </location>
    <ligand>
        <name>Mg(2+)</name>
        <dbReference type="ChEBI" id="CHEBI:18420"/>
    </ligand>
</feature>
<dbReference type="RefSeq" id="XP_044559388.1">
    <property type="nucleotide sequence ID" value="XM_044709752.1"/>
</dbReference>
<keyword evidence="6" id="KW-0460">Magnesium</keyword>
<dbReference type="VEuPathDB" id="AmoebaDB:NF0122880"/>
<evidence type="ECO:0000256" key="4">
    <source>
        <dbReference type="ARBA" id="ARBA00023224"/>
    </source>
</evidence>
<feature type="binding site" evidence="6">
    <location>
        <position position="40"/>
    </location>
    <ligand>
        <name>Mg(2+)</name>
        <dbReference type="ChEBI" id="CHEBI:18420"/>
    </ligand>
</feature>
<dbReference type="GO" id="GO:0007188">
    <property type="term" value="P:adenylate cyclase-modulating G protein-coupled receptor signaling pathway"/>
    <property type="evidence" value="ECO:0007669"/>
    <property type="project" value="TreeGrafter"/>
</dbReference>
<proteinExistence type="predicted"/>
<keyword evidence="2 5" id="KW-0547">Nucleotide-binding</keyword>
<dbReference type="OMA" id="NSIFPEY"/>
<organism evidence="7 8">
    <name type="scientific">Naegleria fowleri</name>
    <name type="common">Brain eating amoeba</name>
    <dbReference type="NCBI Taxonomy" id="5763"/>
    <lineage>
        <taxon>Eukaryota</taxon>
        <taxon>Discoba</taxon>
        <taxon>Heterolobosea</taxon>
        <taxon>Tetramitia</taxon>
        <taxon>Eutetramitia</taxon>
        <taxon>Vahlkampfiidae</taxon>
        <taxon>Naegleria</taxon>
    </lineage>
</organism>
<dbReference type="Gene3D" id="3.40.50.300">
    <property type="entry name" value="P-loop containing nucleotide triphosphate hydrolases"/>
    <property type="match status" value="1"/>
</dbReference>
<dbReference type="VEuPathDB" id="AmoebaDB:FDP41_006149"/>
<keyword evidence="1 6" id="KW-0479">Metal-binding</keyword>
<dbReference type="InterPro" id="IPR027417">
    <property type="entry name" value="P-loop_NTPase"/>
</dbReference>
<accession>A0A6A5BM68</accession>
<feature type="binding site" evidence="5">
    <location>
        <begin position="202"/>
        <end position="206"/>
    </location>
    <ligand>
        <name>GTP</name>
        <dbReference type="ChEBI" id="CHEBI:37565"/>
    </ligand>
</feature>
<dbReference type="GO" id="GO:0001664">
    <property type="term" value="F:G protein-coupled receptor binding"/>
    <property type="evidence" value="ECO:0007669"/>
    <property type="project" value="TreeGrafter"/>
</dbReference>
<dbReference type="PANTHER" id="PTHR10218">
    <property type="entry name" value="GTP-BINDING PROTEIN ALPHA SUBUNIT"/>
    <property type="match status" value="1"/>
</dbReference>
<dbReference type="Pfam" id="PF00503">
    <property type="entry name" value="G-alpha"/>
    <property type="match status" value="1"/>
</dbReference>
<dbReference type="VEuPathDB" id="AmoebaDB:NfTy_077900"/>
<dbReference type="PRINTS" id="PR00318">
    <property type="entry name" value="GPROTEINA"/>
</dbReference>
<dbReference type="Proteomes" id="UP000444721">
    <property type="component" value="Unassembled WGS sequence"/>
</dbReference>
<dbReference type="FunFam" id="3.40.50.300:FF:000692">
    <property type="entry name" value="Guanine nucleotide-binding protein subunit alpha"/>
    <property type="match status" value="1"/>
</dbReference>
<dbReference type="PANTHER" id="PTHR10218:SF116">
    <property type="entry name" value="G PROTEIN, ALPHA SUBUNIT"/>
    <property type="match status" value="1"/>
</dbReference>
<reference evidence="7 8" key="1">
    <citation type="journal article" date="2019" name="Sci. Rep.">
        <title>Nanopore sequencing improves the draft genome of the human pathogenic amoeba Naegleria fowleri.</title>
        <authorList>
            <person name="Liechti N."/>
            <person name="Schurch N."/>
            <person name="Bruggmann R."/>
            <person name="Wittwer M."/>
        </authorList>
    </citation>
    <scope>NUCLEOTIDE SEQUENCE [LARGE SCALE GENOMIC DNA]</scope>
    <source>
        <strain evidence="7 8">ATCC 30894</strain>
    </source>
</reference>
<dbReference type="GO" id="GO:0003924">
    <property type="term" value="F:GTPase activity"/>
    <property type="evidence" value="ECO:0007669"/>
    <property type="project" value="InterPro"/>
</dbReference>
<dbReference type="GO" id="GO:0005525">
    <property type="term" value="F:GTP binding"/>
    <property type="evidence" value="ECO:0007669"/>
    <property type="project" value="UniProtKB-KW"/>
</dbReference>
<gene>
    <name evidence="7" type="ORF">FDP41_006149</name>
</gene>
<dbReference type="GO" id="GO:0005834">
    <property type="term" value="C:heterotrimeric G-protein complex"/>
    <property type="evidence" value="ECO:0007669"/>
    <property type="project" value="TreeGrafter"/>
</dbReference>
<evidence type="ECO:0000256" key="2">
    <source>
        <dbReference type="ARBA" id="ARBA00022741"/>
    </source>
</evidence>
<dbReference type="OrthoDB" id="5817230at2759"/>
<protein>
    <submittedName>
        <fullName evidence="7">Uncharacterized protein</fullName>
    </submittedName>
</protein>
<evidence type="ECO:0000256" key="5">
    <source>
        <dbReference type="PIRSR" id="PIRSR601019-1"/>
    </source>
</evidence>
<name>A0A6A5BM68_NAEFO</name>
<dbReference type="SUPFAM" id="SSF47895">
    <property type="entry name" value="Transducin (alpha subunit), insertion domain"/>
    <property type="match status" value="1"/>
</dbReference>
<dbReference type="GeneID" id="68113367"/>
<dbReference type="Gene3D" id="1.10.400.10">
    <property type="entry name" value="GI Alpha 1, domain 2-like"/>
    <property type="match status" value="1"/>
</dbReference>
<dbReference type="PROSITE" id="PS51882">
    <property type="entry name" value="G_ALPHA"/>
    <property type="match status" value="1"/>
</dbReference>
<dbReference type="InterPro" id="IPR011025">
    <property type="entry name" value="GproteinA_insert"/>
</dbReference>